<protein>
    <recommendedName>
        <fullName evidence="11">G-protein coupled receptors family 1 profile domain-containing protein</fullName>
    </recommendedName>
</protein>
<evidence type="ECO:0000256" key="4">
    <source>
        <dbReference type="ARBA" id="ARBA00023040"/>
    </source>
</evidence>
<comment type="similarity">
    <text evidence="8">Belongs to the G-protein coupled receptor 1 family.</text>
</comment>
<dbReference type="GO" id="GO:0016020">
    <property type="term" value="C:membrane"/>
    <property type="evidence" value="ECO:0007669"/>
    <property type="project" value="UniProtKB-SubCell"/>
</dbReference>
<feature type="domain" description="G-protein coupled receptors family 1 profile" evidence="11">
    <location>
        <begin position="44"/>
        <end position="609"/>
    </location>
</feature>
<dbReference type="Pfam" id="PF00001">
    <property type="entry name" value="7tm_1"/>
    <property type="match status" value="1"/>
</dbReference>
<evidence type="ECO:0000256" key="2">
    <source>
        <dbReference type="ARBA" id="ARBA00022692"/>
    </source>
</evidence>
<evidence type="ECO:0000256" key="7">
    <source>
        <dbReference type="ARBA" id="ARBA00023224"/>
    </source>
</evidence>
<feature type="transmembrane region" description="Helical" evidence="10">
    <location>
        <begin position="63"/>
        <end position="81"/>
    </location>
</feature>
<evidence type="ECO:0000313" key="12">
    <source>
        <dbReference type="EMBL" id="KAK7478650.1"/>
    </source>
</evidence>
<feature type="compositionally biased region" description="Polar residues" evidence="9">
    <location>
        <begin position="259"/>
        <end position="294"/>
    </location>
</feature>
<keyword evidence="13" id="KW-1185">Reference proteome</keyword>
<dbReference type="InterPro" id="IPR000276">
    <property type="entry name" value="GPCR_Rhodpsn"/>
</dbReference>
<keyword evidence="3 10" id="KW-1133">Transmembrane helix</keyword>
<sequence length="627" mass="69636">MATTDHGNLNHSHKTLVELNDAIAHELVPAMIYVGILMVLGVLGNLVVCFIFTFRLRMGTQHFLIVCLAVFDLLSCFIAMPTEIVDMRFFLMFKDEFACRLLRFVNSYCAFASILTLVVIAVDRFRKVCHPLKRQMTLRHVKMALVAVLLVALVFALPAAVLYGIRTTETAEPDIYGHDCSTNDQVKDTLFPLVYNSVLFIAFLILLVTLSVLYFRIWREMKRHSRYMARNSDAASISVKGFSQTESSSGSGGHHRVSFDQSSPRSDAESNNASFFPAGSQSSDDVPTEQNTRRSGGCVGAARTSWSDTYRQTSANADEDSNYSGGSQITYCETEHGNGTHHAVQSVSGDDKDDVRHQGTHVERETGDRQLGESSVDSDVFLPTENGDVNQHQLDPDTHTLSSDLHPQAEDTENNPTVAQSSSNLRAESESAEDHSSHTTEDHSPHTYQSGGNVQCDDDCTKDSLRENGPSLCDSRCECEEHLHETVVRKNHTCKHCTPDCSIGKSARAEEHRASNGSCSSVQEGGHEDKPRVKSVSLSVSEVKNTKATIIAFSVTVVFFLSFVPHLSLITARIIREDFDRTLRGAALVLYNIFLRSYFVNSASNPIIYGVLNTRFRAECWRLLREL</sequence>
<feature type="transmembrane region" description="Helical" evidence="10">
    <location>
        <begin position="30"/>
        <end position="51"/>
    </location>
</feature>
<evidence type="ECO:0000256" key="1">
    <source>
        <dbReference type="ARBA" id="ARBA00004141"/>
    </source>
</evidence>
<keyword evidence="7 8" id="KW-0807">Transducer</keyword>
<dbReference type="SUPFAM" id="SSF81321">
    <property type="entry name" value="Family A G protein-coupled receptor-like"/>
    <property type="match status" value="1"/>
</dbReference>
<keyword evidence="5 10" id="KW-0472">Membrane</keyword>
<keyword evidence="6 8" id="KW-0675">Receptor</keyword>
<evidence type="ECO:0000256" key="8">
    <source>
        <dbReference type="RuleBase" id="RU000688"/>
    </source>
</evidence>
<feature type="region of interest" description="Disordered" evidence="9">
    <location>
        <begin position="243"/>
        <end position="301"/>
    </location>
</feature>
<evidence type="ECO:0000256" key="6">
    <source>
        <dbReference type="ARBA" id="ARBA00023170"/>
    </source>
</evidence>
<feature type="region of interest" description="Disordered" evidence="9">
    <location>
        <begin position="512"/>
        <end position="533"/>
    </location>
</feature>
<feature type="transmembrane region" description="Helical" evidence="10">
    <location>
        <begin position="143"/>
        <end position="165"/>
    </location>
</feature>
<dbReference type="AlphaFoldDB" id="A0ABD0JVI2"/>
<reference evidence="12 13" key="1">
    <citation type="journal article" date="2023" name="Sci. Data">
        <title>Genome assembly of the Korean intertidal mud-creeper Batillaria attramentaria.</title>
        <authorList>
            <person name="Patra A.K."/>
            <person name="Ho P.T."/>
            <person name="Jun S."/>
            <person name="Lee S.J."/>
            <person name="Kim Y."/>
            <person name="Won Y.J."/>
        </authorList>
    </citation>
    <scope>NUCLEOTIDE SEQUENCE [LARGE SCALE GENOMIC DNA]</scope>
    <source>
        <strain evidence="12">Wonlab-2016</strain>
    </source>
</reference>
<evidence type="ECO:0000256" key="9">
    <source>
        <dbReference type="SAM" id="MobiDB-lite"/>
    </source>
</evidence>
<name>A0ABD0JVI2_9CAEN</name>
<proteinExistence type="inferred from homology"/>
<feature type="transmembrane region" description="Helical" evidence="10">
    <location>
        <begin position="193"/>
        <end position="218"/>
    </location>
</feature>
<dbReference type="CDD" id="cd00637">
    <property type="entry name" value="7tm_classA_rhodopsin-like"/>
    <property type="match status" value="2"/>
</dbReference>
<evidence type="ECO:0000259" key="11">
    <source>
        <dbReference type="PROSITE" id="PS50262"/>
    </source>
</evidence>
<dbReference type="GO" id="GO:0004930">
    <property type="term" value="F:G protein-coupled receptor activity"/>
    <property type="evidence" value="ECO:0007669"/>
    <property type="project" value="UniProtKB-KW"/>
</dbReference>
<dbReference type="PANTHER" id="PTHR24243">
    <property type="entry name" value="G-PROTEIN COUPLED RECEPTOR"/>
    <property type="match status" value="1"/>
</dbReference>
<feature type="compositionally biased region" description="Polar residues" evidence="9">
    <location>
        <begin position="414"/>
        <end position="426"/>
    </location>
</feature>
<dbReference type="Gene3D" id="1.20.1070.10">
    <property type="entry name" value="Rhodopsin 7-helix transmembrane proteins"/>
    <property type="match status" value="2"/>
</dbReference>
<gene>
    <name evidence="12" type="ORF">BaRGS_00030113</name>
</gene>
<feature type="non-terminal residue" evidence="12">
    <location>
        <position position="627"/>
    </location>
</feature>
<evidence type="ECO:0000256" key="10">
    <source>
        <dbReference type="SAM" id="Phobius"/>
    </source>
</evidence>
<feature type="transmembrane region" description="Helical" evidence="10">
    <location>
        <begin position="548"/>
        <end position="569"/>
    </location>
</feature>
<feature type="compositionally biased region" description="Basic and acidic residues" evidence="9">
    <location>
        <begin position="427"/>
        <end position="445"/>
    </location>
</feature>
<dbReference type="SMART" id="SM01381">
    <property type="entry name" value="7TM_GPCR_Srsx"/>
    <property type="match status" value="1"/>
</dbReference>
<feature type="transmembrane region" description="Helical" evidence="10">
    <location>
        <begin position="101"/>
        <end position="122"/>
    </location>
</feature>
<dbReference type="PROSITE" id="PS50262">
    <property type="entry name" value="G_PROTEIN_RECEP_F1_2"/>
    <property type="match status" value="1"/>
</dbReference>
<dbReference type="PROSITE" id="PS00237">
    <property type="entry name" value="G_PROTEIN_RECEP_F1_1"/>
    <property type="match status" value="1"/>
</dbReference>
<keyword evidence="2 8" id="KW-0812">Transmembrane</keyword>
<feature type="compositionally biased region" description="Polar residues" evidence="9">
    <location>
        <begin position="387"/>
        <end position="405"/>
    </location>
</feature>
<feature type="transmembrane region" description="Helical" evidence="10">
    <location>
        <begin position="589"/>
        <end position="612"/>
    </location>
</feature>
<keyword evidence="4 8" id="KW-0297">G-protein coupled receptor</keyword>
<dbReference type="PANTHER" id="PTHR24243:SF224">
    <property type="entry name" value="G-PROTEIN COUPLED RECEPTOR 19-RELATED"/>
    <property type="match status" value="1"/>
</dbReference>
<evidence type="ECO:0000256" key="5">
    <source>
        <dbReference type="ARBA" id="ARBA00023136"/>
    </source>
</evidence>
<comment type="caution">
    <text evidence="12">The sequence shown here is derived from an EMBL/GenBank/DDBJ whole genome shotgun (WGS) entry which is preliminary data.</text>
</comment>
<feature type="compositionally biased region" description="Basic and acidic residues" evidence="9">
    <location>
        <begin position="349"/>
        <end position="371"/>
    </location>
</feature>
<dbReference type="EMBL" id="JACVVK020000320">
    <property type="protein sequence ID" value="KAK7478650.1"/>
    <property type="molecule type" value="Genomic_DNA"/>
</dbReference>
<organism evidence="12 13">
    <name type="scientific">Batillaria attramentaria</name>
    <dbReference type="NCBI Taxonomy" id="370345"/>
    <lineage>
        <taxon>Eukaryota</taxon>
        <taxon>Metazoa</taxon>
        <taxon>Spiralia</taxon>
        <taxon>Lophotrochozoa</taxon>
        <taxon>Mollusca</taxon>
        <taxon>Gastropoda</taxon>
        <taxon>Caenogastropoda</taxon>
        <taxon>Sorbeoconcha</taxon>
        <taxon>Cerithioidea</taxon>
        <taxon>Batillariidae</taxon>
        <taxon>Batillaria</taxon>
    </lineage>
</organism>
<dbReference type="PRINTS" id="PR00237">
    <property type="entry name" value="GPCRRHODOPSN"/>
</dbReference>
<dbReference type="InterPro" id="IPR017452">
    <property type="entry name" value="GPCR_Rhodpsn_7TM"/>
</dbReference>
<evidence type="ECO:0000313" key="13">
    <source>
        <dbReference type="Proteomes" id="UP001519460"/>
    </source>
</evidence>
<comment type="subcellular location">
    <subcellularLocation>
        <location evidence="1">Membrane</location>
        <topology evidence="1">Multi-pass membrane protein</topology>
    </subcellularLocation>
</comment>
<dbReference type="Proteomes" id="UP001519460">
    <property type="component" value="Unassembled WGS sequence"/>
</dbReference>
<accession>A0ABD0JVI2</accession>
<feature type="region of interest" description="Disordered" evidence="9">
    <location>
        <begin position="338"/>
        <end position="454"/>
    </location>
</feature>
<evidence type="ECO:0000256" key="3">
    <source>
        <dbReference type="ARBA" id="ARBA00022989"/>
    </source>
</evidence>